<gene>
    <name evidence="1" type="ORF">Vadar_021564</name>
</gene>
<dbReference type="Proteomes" id="UP000828048">
    <property type="component" value="Chromosome 11"/>
</dbReference>
<evidence type="ECO:0000313" key="1">
    <source>
        <dbReference type="EMBL" id="KAH7855130.1"/>
    </source>
</evidence>
<sequence length="162" mass="18827">MDMYALRSNGDGKTFDSSPIDAITTRKEKLVELERKELTTKVNRVRTALIMKEARVMADDKKLVDAREKLFEAKNLLKSESNPLIEMHKSELQQLLEFMKSQDIYEKQGCSFALSSETSRDRQRFAARGDVEKLRLFATPWKSKSSHFTRIPASHCPRWVRM</sequence>
<keyword evidence="2" id="KW-1185">Reference proteome</keyword>
<name>A0ACB7YNM2_9ERIC</name>
<proteinExistence type="predicted"/>
<accession>A0ACB7YNM2</accession>
<comment type="caution">
    <text evidence="1">The sequence shown here is derived from an EMBL/GenBank/DDBJ whole genome shotgun (WGS) entry which is preliminary data.</text>
</comment>
<dbReference type="EMBL" id="CM037161">
    <property type="protein sequence ID" value="KAH7855130.1"/>
    <property type="molecule type" value="Genomic_DNA"/>
</dbReference>
<protein>
    <submittedName>
        <fullName evidence="1">Uncharacterized protein</fullName>
    </submittedName>
</protein>
<reference evidence="1 2" key="1">
    <citation type="journal article" date="2021" name="Hortic Res">
        <title>High-quality reference genome and annotation aids understanding of berry development for evergreen blueberry (Vaccinium darrowii).</title>
        <authorList>
            <person name="Yu J."/>
            <person name="Hulse-Kemp A.M."/>
            <person name="Babiker E."/>
            <person name="Staton M."/>
        </authorList>
    </citation>
    <scope>NUCLEOTIDE SEQUENCE [LARGE SCALE GENOMIC DNA]</scope>
    <source>
        <strain evidence="2">cv. NJ 8807/NJ 8810</strain>
        <tissue evidence="1">Young leaf</tissue>
    </source>
</reference>
<organism evidence="1 2">
    <name type="scientific">Vaccinium darrowii</name>
    <dbReference type="NCBI Taxonomy" id="229202"/>
    <lineage>
        <taxon>Eukaryota</taxon>
        <taxon>Viridiplantae</taxon>
        <taxon>Streptophyta</taxon>
        <taxon>Embryophyta</taxon>
        <taxon>Tracheophyta</taxon>
        <taxon>Spermatophyta</taxon>
        <taxon>Magnoliopsida</taxon>
        <taxon>eudicotyledons</taxon>
        <taxon>Gunneridae</taxon>
        <taxon>Pentapetalae</taxon>
        <taxon>asterids</taxon>
        <taxon>Ericales</taxon>
        <taxon>Ericaceae</taxon>
        <taxon>Vaccinioideae</taxon>
        <taxon>Vaccinieae</taxon>
        <taxon>Vaccinium</taxon>
    </lineage>
</organism>
<evidence type="ECO:0000313" key="2">
    <source>
        <dbReference type="Proteomes" id="UP000828048"/>
    </source>
</evidence>